<gene>
    <name evidence="3" type="ORF">BO82DRAFT_45350</name>
</gene>
<dbReference type="VEuPathDB" id="FungiDB:BO82DRAFT_45350"/>
<evidence type="ECO:0000256" key="1">
    <source>
        <dbReference type="SAM" id="MobiDB-lite"/>
    </source>
</evidence>
<dbReference type="GeneID" id="37143953"/>
<keyword evidence="2" id="KW-0472">Membrane</keyword>
<dbReference type="AlphaFoldDB" id="A0A319CF57"/>
<name>A0A319CF57_9EURO</name>
<dbReference type="Proteomes" id="UP000248340">
    <property type="component" value="Unassembled WGS sequence"/>
</dbReference>
<keyword evidence="2" id="KW-1133">Transmembrane helix</keyword>
<sequence>MQQKANYIATHGSTSADVLRSQSEQRLSLVPITTILVGCDIVLLQILRFRLHSQFRVK</sequence>
<organism evidence="3 4">
    <name type="scientific">Aspergillus uvarum CBS 121591</name>
    <dbReference type="NCBI Taxonomy" id="1448315"/>
    <lineage>
        <taxon>Eukaryota</taxon>
        <taxon>Fungi</taxon>
        <taxon>Dikarya</taxon>
        <taxon>Ascomycota</taxon>
        <taxon>Pezizomycotina</taxon>
        <taxon>Eurotiomycetes</taxon>
        <taxon>Eurotiomycetidae</taxon>
        <taxon>Eurotiales</taxon>
        <taxon>Aspergillaceae</taxon>
        <taxon>Aspergillus</taxon>
        <taxon>Aspergillus subgen. Circumdati</taxon>
    </lineage>
</organism>
<dbReference type="RefSeq" id="XP_025493270.1">
    <property type="nucleotide sequence ID" value="XM_025641211.1"/>
</dbReference>
<keyword evidence="4" id="KW-1185">Reference proteome</keyword>
<keyword evidence="2" id="KW-0812">Transmembrane</keyword>
<evidence type="ECO:0000313" key="3">
    <source>
        <dbReference type="EMBL" id="PYH83070.1"/>
    </source>
</evidence>
<proteinExistence type="predicted"/>
<dbReference type="EMBL" id="KZ821691">
    <property type="protein sequence ID" value="PYH83070.1"/>
    <property type="molecule type" value="Genomic_DNA"/>
</dbReference>
<evidence type="ECO:0000313" key="4">
    <source>
        <dbReference type="Proteomes" id="UP000248340"/>
    </source>
</evidence>
<feature type="region of interest" description="Disordered" evidence="1">
    <location>
        <begin position="1"/>
        <end position="20"/>
    </location>
</feature>
<accession>A0A319CF57</accession>
<feature type="transmembrane region" description="Helical" evidence="2">
    <location>
        <begin position="29"/>
        <end position="49"/>
    </location>
</feature>
<protein>
    <submittedName>
        <fullName evidence="3">Uncharacterized protein</fullName>
    </submittedName>
</protein>
<evidence type="ECO:0000256" key="2">
    <source>
        <dbReference type="SAM" id="Phobius"/>
    </source>
</evidence>
<reference evidence="3 4" key="1">
    <citation type="submission" date="2016-12" db="EMBL/GenBank/DDBJ databases">
        <title>The genomes of Aspergillus section Nigri reveals drivers in fungal speciation.</title>
        <authorList>
            <consortium name="DOE Joint Genome Institute"/>
            <person name="Vesth T.C."/>
            <person name="Nybo J."/>
            <person name="Theobald S."/>
            <person name="Brandl J."/>
            <person name="Frisvad J.C."/>
            <person name="Nielsen K.F."/>
            <person name="Lyhne E.K."/>
            <person name="Kogle M.E."/>
            <person name="Kuo A."/>
            <person name="Riley R."/>
            <person name="Clum A."/>
            <person name="Nolan M."/>
            <person name="Lipzen A."/>
            <person name="Salamov A."/>
            <person name="Henrissat B."/>
            <person name="Wiebenga A."/>
            <person name="De Vries R.P."/>
            <person name="Grigoriev I.V."/>
            <person name="Mortensen U.H."/>
            <person name="Andersen M.R."/>
            <person name="Baker S.E."/>
        </authorList>
    </citation>
    <scope>NUCLEOTIDE SEQUENCE [LARGE SCALE GENOMIC DNA]</scope>
    <source>
        <strain evidence="3 4">CBS 121591</strain>
    </source>
</reference>